<dbReference type="EMBL" id="FQZE01000004">
    <property type="protein sequence ID" value="SHI65208.1"/>
    <property type="molecule type" value="Genomic_DNA"/>
</dbReference>
<dbReference type="SUPFAM" id="SSF46689">
    <property type="entry name" value="Homeodomain-like"/>
    <property type="match status" value="1"/>
</dbReference>
<gene>
    <name evidence="6" type="ORF">SAMN05444280_104114</name>
</gene>
<dbReference type="SUPFAM" id="SSF48498">
    <property type="entry name" value="Tetracyclin repressor-like, C-terminal domain"/>
    <property type="match status" value="1"/>
</dbReference>
<protein>
    <submittedName>
        <fullName evidence="6">Transcriptional regulator, TetR family</fullName>
    </submittedName>
</protein>
<reference evidence="6 7" key="1">
    <citation type="submission" date="2016-11" db="EMBL/GenBank/DDBJ databases">
        <authorList>
            <person name="Jaros S."/>
            <person name="Januszkiewicz K."/>
            <person name="Wedrychowicz H."/>
        </authorList>
    </citation>
    <scope>NUCLEOTIDE SEQUENCE [LARGE SCALE GENOMIC DNA]</scope>
    <source>
        <strain evidence="6 7">DSM 27063</strain>
    </source>
</reference>
<dbReference type="InterPro" id="IPR036271">
    <property type="entry name" value="Tet_transcr_reg_TetR-rel_C_sf"/>
</dbReference>
<dbReference type="PANTHER" id="PTHR47506">
    <property type="entry name" value="TRANSCRIPTIONAL REGULATORY PROTEIN"/>
    <property type="match status" value="1"/>
</dbReference>
<dbReference type="PANTHER" id="PTHR47506:SF1">
    <property type="entry name" value="HTH-TYPE TRANSCRIPTIONAL REGULATOR YJDC"/>
    <property type="match status" value="1"/>
</dbReference>
<evidence type="ECO:0000256" key="1">
    <source>
        <dbReference type="ARBA" id="ARBA00023015"/>
    </source>
</evidence>
<evidence type="ECO:0000313" key="6">
    <source>
        <dbReference type="EMBL" id="SHI65208.1"/>
    </source>
</evidence>
<feature type="domain" description="HTH tetR-type" evidence="5">
    <location>
        <begin position="1"/>
        <end position="61"/>
    </location>
</feature>
<accession>A0A1M6CWU4</accession>
<sequence>MNTKEKIIQIADIHIRQKGCNAFSFSDISKHLGIKNASIHYHFPSKSDLIIAIIQKHLKQLEKFELKVKNYSPLNKIKMFFTVYSVAKSEDKISILGSLTNDYLTFELAIQNELKKLTDNTLRWLTKTLEEGKGKGVFNYTIDDRNKALMIITNILGAEQLSRLTYNQDFQQIKETIINDLIQ</sequence>
<dbReference type="Pfam" id="PF00440">
    <property type="entry name" value="TetR_N"/>
    <property type="match status" value="1"/>
</dbReference>
<evidence type="ECO:0000256" key="2">
    <source>
        <dbReference type="ARBA" id="ARBA00023125"/>
    </source>
</evidence>
<dbReference type="PROSITE" id="PS50977">
    <property type="entry name" value="HTH_TETR_2"/>
    <property type="match status" value="1"/>
</dbReference>
<evidence type="ECO:0000259" key="5">
    <source>
        <dbReference type="PROSITE" id="PS50977"/>
    </source>
</evidence>
<dbReference type="InterPro" id="IPR009057">
    <property type="entry name" value="Homeodomain-like_sf"/>
</dbReference>
<keyword evidence="1" id="KW-0805">Transcription regulation</keyword>
<dbReference type="GO" id="GO:0003677">
    <property type="term" value="F:DNA binding"/>
    <property type="evidence" value="ECO:0007669"/>
    <property type="project" value="UniProtKB-UniRule"/>
</dbReference>
<name>A0A1M6CWU4_9BACT</name>
<organism evidence="6 7">
    <name type="scientific">Tangfeifania diversioriginum</name>
    <dbReference type="NCBI Taxonomy" id="1168035"/>
    <lineage>
        <taxon>Bacteria</taxon>
        <taxon>Pseudomonadati</taxon>
        <taxon>Bacteroidota</taxon>
        <taxon>Bacteroidia</taxon>
        <taxon>Marinilabiliales</taxon>
        <taxon>Prolixibacteraceae</taxon>
        <taxon>Tangfeifania</taxon>
    </lineage>
</organism>
<feature type="DNA-binding region" description="H-T-H motif" evidence="4">
    <location>
        <begin position="24"/>
        <end position="43"/>
    </location>
</feature>
<dbReference type="AlphaFoldDB" id="A0A1M6CWU4"/>
<dbReference type="STRING" id="1168035.SAMN05444280_104114"/>
<keyword evidence="3" id="KW-0804">Transcription</keyword>
<dbReference type="RefSeq" id="WP_073165861.1">
    <property type="nucleotide sequence ID" value="NZ_FQZE01000004.1"/>
</dbReference>
<dbReference type="InterPro" id="IPR001647">
    <property type="entry name" value="HTH_TetR"/>
</dbReference>
<proteinExistence type="predicted"/>
<evidence type="ECO:0000256" key="3">
    <source>
        <dbReference type="ARBA" id="ARBA00023163"/>
    </source>
</evidence>
<evidence type="ECO:0000313" key="7">
    <source>
        <dbReference type="Proteomes" id="UP000184050"/>
    </source>
</evidence>
<dbReference type="OrthoDB" id="9809772at2"/>
<dbReference type="Gene3D" id="1.10.357.10">
    <property type="entry name" value="Tetracycline Repressor, domain 2"/>
    <property type="match status" value="1"/>
</dbReference>
<keyword evidence="2 4" id="KW-0238">DNA-binding</keyword>
<keyword evidence="7" id="KW-1185">Reference proteome</keyword>
<dbReference type="Proteomes" id="UP000184050">
    <property type="component" value="Unassembled WGS sequence"/>
</dbReference>
<evidence type="ECO:0000256" key="4">
    <source>
        <dbReference type="PROSITE-ProRule" id="PRU00335"/>
    </source>
</evidence>